<dbReference type="FunFam" id="1.25.40.10:FF:000231">
    <property type="entry name" value="Pentatricopeptide repeat-containing protein chloroplastic"/>
    <property type="match status" value="1"/>
</dbReference>
<name>A0A843VTH0_COLES</name>
<evidence type="ECO:0000256" key="1">
    <source>
        <dbReference type="ARBA" id="ARBA00022737"/>
    </source>
</evidence>
<dbReference type="GO" id="GO:0003723">
    <property type="term" value="F:RNA binding"/>
    <property type="evidence" value="ECO:0007669"/>
    <property type="project" value="InterPro"/>
</dbReference>
<dbReference type="GO" id="GO:0009451">
    <property type="term" value="P:RNA modification"/>
    <property type="evidence" value="ECO:0007669"/>
    <property type="project" value="InterPro"/>
</dbReference>
<dbReference type="GO" id="GO:0031425">
    <property type="term" value="P:chloroplast RNA processing"/>
    <property type="evidence" value="ECO:0007669"/>
    <property type="project" value="UniProtKB-ARBA"/>
</dbReference>
<feature type="repeat" description="PPR" evidence="2">
    <location>
        <begin position="201"/>
        <end position="235"/>
    </location>
</feature>
<dbReference type="Proteomes" id="UP000652761">
    <property type="component" value="Unassembled WGS sequence"/>
</dbReference>
<feature type="repeat" description="PPR" evidence="2">
    <location>
        <begin position="103"/>
        <end position="137"/>
    </location>
</feature>
<dbReference type="PANTHER" id="PTHR47926">
    <property type="entry name" value="PENTATRICOPEPTIDE REPEAT-CONTAINING PROTEIN"/>
    <property type="match status" value="1"/>
</dbReference>
<reference evidence="4" key="1">
    <citation type="submission" date="2017-07" db="EMBL/GenBank/DDBJ databases">
        <title>Taro Niue Genome Assembly and Annotation.</title>
        <authorList>
            <person name="Atibalentja N."/>
            <person name="Keating K."/>
            <person name="Fields C.J."/>
        </authorList>
    </citation>
    <scope>NUCLEOTIDE SEQUENCE</scope>
    <source>
        <strain evidence="4">Niue_2</strain>
        <tissue evidence="4">Leaf</tissue>
    </source>
</reference>
<dbReference type="Pfam" id="PF01535">
    <property type="entry name" value="PPR"/>
    <property type="match status" value="2"/>
</dbReference>
<dbReference type="GO" id="GO:0008270">
    <property type="term" value="F:zinc ion binding"/>
    <property type="evidence" value="ECO:0007669"/>
    <property type="project" value="InterPro"/>
</dbReference>
<dbReference type="Pfam" id="PF13041">
    <property type="entry name" value="PPR_2"/>
    <property type="match status" value="4"/>
</dbReference>
<dbReference type="NCBIfam" id="TIGR00756">
    <property type="entry name" value="PPR"/>
    <property type="match status" value="5"/>
</dbReference>
<dbReference type="FunFam" id="1.25.40.10:FF:001050">
    <property type="entry name" value="Pentatricopeptide repeat-containing protein At2g33760"/>
    <property type="match status" value="1"/>
</dbReference>
<feature type="repeat" description="PPR" evidence="2">
    <location>
        <begin position="403"/>
        <end position="437"/>
    </location>
</feature>
<dbReference type="OrthoDB" id="185373at2759"/>
<dbReference type="Pfam" id="PF20430">
    <property type="entry name" value="Eplus_motif"/>
    <property type="match status" value="1"/>
</dbReference>
<dbReference type="InterPro" id="IPR002885">
    <property type="entry name" value="PPR_rpt"/>
</dbReference>
<dbReference type="InterPro" id="IPR046849">
    <property type="entry name" value="E2_motif"/>
</dbReference>
<sequence length="710" mass="79023">MAVSLSLHPHISLSVPSINTTTTSTRYPTVSSKNNPIHTYPCFQLLETCSSMAELKQIHAQMIRTGLAFDPSAASRLVSACALGDFGSLFYACNMFSQIPHPTTFTCNSIIRGYTNSNFPGEALCFYLEMMLSGLVPDNYTFPSLFKCCRDLDEGGQLHGHAVKFGFGSDSYIQNTLVKMYADCGDLCSARRVFDKMVGRNVVSWATLIGAYTNCDRPKEALGLYCHMQLENVEPNEVTLLNVLTACSRARDLDTGKRVHGYMIEKKLSIDLVLGTALLDMYSKCGCFSTARQLFDDMPEKNLYCWNVMINGHVEDSDYEEALLLFHDMQLSGILADKVTMASLLLACSNVGALDLGKWLHAYIIRRNIEVDVVLGTALVNTYAKCGCVETAMQAFRELPYHDVMTWTAMIGGLAMSGHGEEALELFSEMQRKGIRPDAVTFIGVLTACSHAGLVDEGVSHFDSMSTVYHIQPSVEHYGCMVDLYARAGHINSAEQLMQSMPMQPDNFVLGGLLGACRIHGNLDVAERTVQKVLELDPENAGAYVLLSNIYGSMGKWEELARTRDLMAERNIRKPPGCSMVEIEGVVHEFVMGDDSHPQSAEIYIMIEDMLRRLKAAGYVPNKSQVLFDMEEEEKEDALCHHSEKLAIAFGLISTRPKTPIRVIKNLRVCSDCHSATKLISKIYCRDIILRDRNRFHHVKDGSCSCKDFW</sequence>
<dbReference type="InterPro" id="IPR046848">
    <property type="entry name" value="E_motif"/>
</dbReference>
<dbReference type="SUPFAM" id="SSF48452">
    <property type="entry name" value="TPR-like"/>
    <property type="match status" value="1"/>
</dbReference>
<dbReference type="Pfam" id="PF14432">
    <property type="entry name" value="DYW_deaminase"/>
    <property type="match status" value="1"/>
</dbReference>
<dbReference type="FunFam" id="1.25.40.10:FF:000073">
    <property type="entry name" value="Pentatricopeptide repeat-containing protein chloroplastic"/>
    <property type="match status" value="1"/>
</dbReference>
<comment type="caution">
    <text evidence="4">The sequence shown here is derived from an EMBL/GenBank/DDBJ whole genome shotgun (WGS) entry which is preliminary data.</text>
</comment>
<proteinExistence type="predicted"/>
<feature type="repeat" description="PPR" evidence="2">
    <location>
        <begin position="302"/>
        <end position="336"/>
    </location>
</feature>
<evidence type="ECO:0000259" key="3">
    <source>
        <dbReference type="Pfam" id="PF14432"/>
    </source>
</evidence>
<dbReference type="InterPro" id="IPR032867">
    <property type="entry name" value="DYW_dom"/>
</dbReference>
<dbReference type="InterPro" id="IPR046960">
    <property type="entry name" value="PPR_At4g14850-like_plant"/>
</dbReference>
<dbReference type="FunFam" id="1.25.40.10:FF:000470">
    <property type="entry name" value="Pentatricopeptide repeat-containing protein At5g66520"/>
    <property type="match status" value="1"/>
</dbReference>
<dbReference type="InterPro" id="IPR011990">
    <property type="entry name" value="TPR-like_helical_dom_sf"/>
</dbReference>
<accession>A0A843VTH0</accession>
<dbReference type="PANTHER" id="PTHR47926:SF436">
    <property type="entry name" value="PENTATRICOPEPTIDE REPEAT-CONTAINING PROTEIN ELI1, CHLOROPLASTIC-LIKE ISOFORM X2"/>
    <property type="match status" value="1"/>
</dbReference>
<dbReference type="EMBL" id="NMUH01002317">
    <property type="protein sequence ID" value="MQL99245.1"/>
    <property type="molecule type" value="Genomic_DNA"/>
</dbReference>
<dbReference type="Gene3D" id="1.25.40.10">
    <property type="entry name" value="Tetratricopeptide repeat domain"/>
    <property type="match status" value="4"/>
</dbReference>
<organism evidence="4 5">
    <name type="scientific">Colocasia esculenta</name>
    <name type="common">Wild taro</name>
    <name type="synonym">Arum esculentum</name>
    <dbReference type="NCBI Taxonomy" id="4460"/>
    <lineage>
        <taxon>Eukaryota</taxon>
        <taxon>Viridiplantae</taxon>
        <taxon>Streptophyta</taxon>
        <taxon>Embryophyta</taxon>
        <taxon>Tracheophyta</taxon>
        <taxon>Spermatophyta</taxon>
        <taxon>Magnoliopsida</taxon>
        <taxon>Liliopsida</taxon>
        <taxon>Araceae</taxon>
        <taxon>Aroideae</taxon>
        <taxon>Colocasieae</taxon>
        <taxon>Colocasia</taxon>
    </lineage>
</organism>
<dbReference type="AlphaFoldDB" id="A0A843VTH0"/>
<evidence type="ECO:0000313" key="4">
    <source>
        <dbReference type="EMBL" id="MQL99245.1"/>
    </source>
</evidence>
<protein>
    <recommendedName>
        <fullName evidence="3">DYW domain-containing protein</fullName>
    </recommendedName>
</protein>
<evidence type="ECO:0000313" key="5">
    <source>
        <dbReference type="Proteomes" id="UP000652761"/>
    </source>
</evidence>
<gene>
    <name evidence="4" type="ORF">Taro_031960</name>
</gene>
<feature type="domain" description="DYW" evidence="3">
    <location>
        <begin position="618"/>
        <end position="710"/>
    </location>
</feature>
<keyword evidence="5" id="KW-1185">Reference proteome</keyword>
<dbReference type="Pfam" id="PF20431">
    <property type="entry name" value="E_motif"/>
    <property type="match status" value="1"/>
</dbReference>
<evidence type="ECO:0000256" key="2">
    <source>
        <dbReference type="PROSITE-ProRule" id="PRU00708"/>
    </source>
</evidence>
<dbReference type="PROSITE" id="PS51375">
    <property type="entry name" value="PPR"/>
    <property type="match status" value="4"/>
</dbReference>
<keyword evidence="1" id="KW-0677">Repeat</keyword>